<keyword evidence="5" id="KW-1185">Reference proteome</keyword>
<protein>
    <submittedName>
        <fullName evidence="4">Sortase</fullName>
    </submittedName>
</protein>
<keyword evidence="3" id="KW-0732">Signal</keyword>
<dbReference type="NCBIfam" id="TIGR01076">
    <property type="entry name" value="sortase_fam"/>
    <property type="match status" value="1"/>
</dbReference>
<dbReference type="EMBL" id="WMIB01000015">
    <property type="protein sequence ID" value="MTH54534.1"/>
    <property type="molecule type" value="Genomic_DNA"/>
</dbReference>
<dbReference type="InterPro" id="IPR005754">
    <property type="entry name" value="Sortase"/>
</dbReference>
<reference evidence="4 5" key="1">
    <citation type="journal article" date="2017" name="Int. J. Syst. Evol. Microbiol.">
        <title>Bacillus mangrovi sp. nov., isolated from a sediment sample from a mangrove forest.</title>
        <authorList>
            <person name="Gupta V."/>
            <person name="Singh P.K."/>
            <person name="Korpole S."/>
            <person name="Tanuku N.R.S."/>
            <person name="Pinnaka A.K."/>
        </authorList>
    </citation>
    <scope>NUCLEOTIDE SEQUENCE [LARGE SCALE GENOMIC DNA]</scope>
    <source>
        <strain evidence="4 5">KCTC 33872</strain>
    </source>
</reference>
<dbReference type="Proteomes" id="UP000434639">
    <property type="component" value="Unassembled WGS sequence"/>
</dbReference>
<keyword evidence="1" id="KW-0378">Hydrolase</keyword>
<dbReference type="InterPro" id="IPR042000">
    <property type="entry name" value="Sortase_D_2"/>
</dbReference>
<feature type="signal peptide" evidence="3">
    <location>
        <begin position="1"/>
        <end position="22"/>
    </location>
</feature>
<sequence>MRKAISLILIMAGLSMAFFPQAASTYSDMEQRHLLDKWKEQEFKEMDLWDERAEGKKTEENLLGQLTIPKIGLEMPIVEGATEANLHSASAHITGTSQIGKVGNAAIAGHRSRQFGRKFNRLNELETGDVIQVATAEGTFSYRVTKKWIVTPEQVQVLDKEGSVRLLTLVTCHPVDQPTKRLIVKAEQL</sequence>
<feature type="chain" id="PRO_5031472557" evidence="3">
    <location>
        <begin position="23"/>
        <end position="189"/>
    </location>
</feature>
<feature type="active site" description="Acyl-thioester intermediate" evidence="2">
    <location>
        <position position="172"/>
    </location>
</feature>
<evidence type="ECO:0000313" key="5">
    <source>
        <dbReference type="Proteomes" id="UP000434639"/>
    </source>
</evidence>
<dbReference type="GO" id="GO:0016787">
    <property type="term" value="F:hydrolase activity"/>
    <property type="evidence" value="ECO:0007669"/>
    <property type="project" value="UniProtKB-KW"/>
</dbReference>
<accession>A0A7X2S6F0</accession>
<evidence type="ECO:0000256" key="1">
    <source>
        <dbReference type="ARBA" id="ARBA00022801"/>
    </source>
</evidence>
<dbReference type="OrthoDB" id="154054at2"/>
<name>A0A7X2S6F0_9BACI</name>
<evidence type="ECO:0000313" key="4">
    <source>
        <dbReference type="EMBL" id="MTH54534.1"/>
    </source>
</evidence>
<dbReference type="InterPro" id="IPR023365">
    <property type="entry name" value="Sortase_dom-sf"/>
</dbReference>
<comment type="caution">
    <text evidence="4">The sequence shown here is derived from an EMBL/GenBank/DDBJ whole genome shotgun (WGS) entry which is preliminary data.</text>
</comment>
<dbReference type="Pfam" id="PF04203">
    <property type="entry name" value="Sortase"/>
    <property type="match status" value="1"/>
</dbReference>
<dbReference type="Gene3D" id="2.40.260.10">
    <property type="entry name" value="Sortase"/>
    <property type="match status" value="1"/>
</dbReference>
<gene>
    <name evidence="4" type="ORF">GKZ89_14105</name>
</gene>
<dbReference type="SUPFAM" id="SSF63817">
    <property type="entry name" value="Sortase"/>
    <property type="match status" value="1"/>
</dbReference>
<evidence type="ECO:0000256" key="3">
    <source>
        <dbReference type="SAM" id="SignalP"/>
    </source>
</evidence>
<dbReference type="RefSeq" id="WP_155113046.1">
    <property type="nucleotide sequence ID" value="NZ_WMIB01000015.1"/>
</dbReference>
<evidence type="ECO:0000256" key="2">
    <source>
        <dbReference type="PIRSR" id="PIRSR605754-1"/>
    </source>
</evidence>
<dbReference type="CDD" id="cd06166">
    <property type="entry name" value="Sortase_D_2"/>
    <property type="match status" value="1"/>
</dbReference>
<organism evidence="4 5">
    <name type="scientific">Metabacillus mangrovi</name>
    <dbReference type="NCBI Taxonomy" id="1491830"/>
    <lineage>
        <taxon>Bacteria</taxon>
        <taxon>Bacillati</taxon>
        <taxon>Bacillota</taxon>
        <taxon>Bacilli</taxon>
        <taxon>Bacillales</taxon>
        <taxon>Bacillaceae</taxon>
        <taxon>Metabacillus</taxon>
    </lineage>
</organism>
<feature type="active site" description="Proton donor/acceptor" evidence="2">
    <location>
        <position position="110"/>
    </location>
</feature>
<proteinExistence type="predicted"/>
<dbReference type="AlphaFoldDB" id="A0A7X2S6F0"/>